<dbReference type="Proteomes" id="UP001064933">
    <property type="component" value="Chromosome"/>
</dbReference>
<dbReference type="EMBL" id="CP104562">
    <property type="protein sequence ID" value="UXH77231.1"/>
    <property type="molecule type" value="Genomic_DNA"/>
</dbReference>
<dbReference type="RefSeq" id="WP_261756973.1">
    <property type="nucleotide sequence ID" value="NZ_CP104562.2"/>
</dbReference>
<keyword evidence="3" id="KW-1185">Reference proteome</keyword>
<accession>A0ABY6AVL2</accession>
<keyword evidence="1" id="KW-0472">Membrane</keyword>
<organism evidence="2 3">
    <name type="scientific">Roseateles amylovorans</name>
    <dbReference type="NCBI Taxonomy" id="2978473"/>
    <lineage>
        <taxon>Bacteria</taxon>
        <taxon>Pseudomonadati</taxon>
        <taxon>Pseudomonadota</taxon>
        <taxon>Betaproteobacteria</taxon>
        <taxon>Burkholderiales</taxon>
        <taxon>Sphaerotilaceae</taxon>
        <taxon>Roseateles</taxon>
    </lineage>
</organism>
<name>A0ABY6AVL2_9BURK</name>
<feature type="transmembrane region" description="Helical" evidence="1">
    <location>
        <begin position="15"/>
        <end position="37"/>
    </location>
</feature>
<evidence type="ECO:0008006" key="4">
    <source>
        <dbReference type="Google" id="ProtNLM"/>
    </source>
</evidence>
<keyword evidence="1" id="KW-0812">Transmembrane</keyword>
<proteinExistence type="predicted"/>
<evidence type="ECO:0000256" key="1">
    <source>
        <dbReference type="SAM" id="Phobius"/>
    </source>
</evidence>
<sequence>MRSPFRTSLPLWRDWLIVSLHLYARILVLLVATWPLWSPFARPPLMPLDCESGWPDPLFDEPDEGAVALPPLRCLPMARPRRAPAGLPEVVH</sequence>
<evidence type="ECO:0000313" key="3">
    <source>
        <dbReference type="Proteomes" id="UP001064933"/>
    </source>
</evidence>
<reference evidence="2" key="1">
    <citation type="submission" date="2022-10" db="EMBL/GenBank/DDBJ databases">
        <title>Characterization and whole genome sequencing of a new Roseateles species, isolated from fresh water.</title>
        <authorList>
            <person name="Guliayeva D.Y."/>
            <person name="Akhremchuk A.E."/>
            <person name="Sikolenko M.A."/>
            <person name="Valentovich L.N."/>
            <person name="Sidarenka A.V."/>
        </authorList>
    </citation>
    <scope>NUCLEOTIDE SEQUENCE</scope>
    <source>
        <strain evidence="2">BIM B-1768</strain>
    </source>
</reference>
<gene>
    <name evidence="2" type="ORF">N4261_19770</name>
</gene>
<evidence type="ECO:0000313" key="2">
    <source>
        <dbReference type="EMBL" id="UXH77231.1"/>
    </source>
</evidence>
<keyword evidence="1" id="KW-1133">Transmembrane helix</keyword>
<protein>
    <recommendedName>
        <fullName evidence="4">DUF2946 domain-containing protein</fullName>
    </recommendedName>
</protein>